<name>A0A840QB84_9PSEU</name>
<organism evidence="1 2">
    <name type="scientific">Saccharopolyspora phatthalungensis</name>
    <dbReference type="NCBI Taxonomy" id="664693"/>
    <lineage>
        <taxon>Bacteria</taxon>
        <taxon>Bacillati</taxon>
        <taxon>Actinomycetota</taxon>
        <taxon>Actinomycetes</taxon>
        <taxon>Pseudonocardiales</taxon>
        <taxon>Pseudonocardiaceae</taxon>
        <taxon>Saccharopolyspora</taxon>
    </lineage>
</organism>
<proteinExistence type="predicted"/>
<dbReference type="EMBL" id="JACHIW010000001">
    <property type="protein sequence ID" value="MBB5155908.1"/>
    <property type="molecule type" value="Genomic_DNA"/>
</dbReference>
<protein>
    <recommendedName>
        <fullName evidence="3">HNH endonuclease</fullName>
    </recommendedName>
</protein>
<reference evidence="1 2" key="1">
    <citation type="submission" date="2020-08" db="EMBL/GenBank/DDBJ databases">
        <title>Sequencing the genomes of 1000 actinobacteria strains.</title>
        <authorList>
            <person name="Klenk H.-P."/>
        </authorList>
    </citation>
    <scope>NUCLEOTIDE SEQUENCE [LARGE SCALE GENOMIC DNA]</scope>
    <source>
        <strain evidence="1 2">DSM 45584</strain>
    </source>
</reference>
<evidence type="ECO:0000313" key="1">
    <source>
        <dbReference type="EMBL" id="MBB5155908.1"/>
    </source>
</evidence>
<evidence type="ECO:0008006" key="3">
    <source>
        <dbReference type="Google" id="ProtNLM"/>
    </source>
</evidence>
<gene>
    <name evidence="1" type="ORF">BJ970_003442</name>
</gene>
<dbReference type="Proteomes" id="UP000584374">
    <property type="component" value="Unassembled WGS sequence"/>
</dbReference>
<dbReference type="AlphaFoldDB" id="A0A840QB84"/>
<dbReference type="RefSeq" id="WP_184727158.1">
    <property type="nucleotide sequence ID" value="NZ_JACHIW010000001.1"/>
</dbReference>
<evidence type="ECO:0000313" key="2">
    <source>
        <dbReference type="Proteomes" id="UP000584374"/>
    </source>
</evidence>
<comment type="caution">
    <text evidence="1">The sequence shown here is derived from an EMBL/GenBank/DDBJ whole genome shotgun (WGS) entry which is preliminary data.</text>
</comment>
<accession>A0A840QB84</accession>
<keyword evidence="2" id="KW-1185">Reference proteome</keyword>
<sequence length="344" mass="39001">MTDDERRSFDNLILLCKEHHELVDTKHPDKYSVETLKSWKQDREAPLRAQTGAVSSGEFVQAVQVQRHEDALAELAAVGPNDLPRLTRWLGAALTSLPTNNEADCIAFIRRLQELNWTRESIDWLPVQEDALFVVRVLWSMLQRLDPILDAAAGSTSGYKRTTDFFDGASMSRLIEDEQLHLAFASEVRTSLRSAIQNRAVAAVLLGLIRGHRNSKLSWEEQPGVATFETRWTLPKGQRDPSEVIQFEIFTPTPSFAFRVFAFRAWVTPRTIDLFGATEGHAYPTRLDIELIDPHAWWLVLVPTALRQIVWDAMILHRQGKPYGPALSSMDELTAPRNFHVGLP</sequence>